<dbReference type="OrthoDB" id="2004491at2"/>
<evidence type="ECO:0000313" key="2">
    <source>
        <dbReference type="EMBL" id="SEQ97218.1"/>
    </source>
</evidence>
<gene>
    <name evidence="2" type="ORF">SAMN04487884_10119</name>
</gene>
<protein>
    <recommendedName>
        <fullName evidence="4">SCP domain-containing protein</fullName>
    </recommendedName>
</protein>
<accession>A0A1H9KDU0</accession>
<reference evidence="2 3" key="1">
    <citation type="submission" date="2016-10" db="EMBL/GenBank/DDBJ databases">
        <authorList>
            <person name="de Groot N.N."/>
        </authorList>
    </citation>
    <scope>NUCLEOTIDE SEQUENCE [LARGE SCALE GENOMIC DNA]</scope>
    <source>
        <strain evidence="2 3">AR40</strain>
    </source>
</reference>
<dbReference type="Proteomes" id="UP000182584">
    <property type="component" value="Unassembled WGS sequence"/>
</dbReference>
<dbReference type="EMBL" id="FOGJ01000001">
    <property type="protein sequence ID" value="SEQ97218.1"/>
    <property type="molecule type" value="Genomic_DNA"/>
</dbReference>
<feature type="signal peptide" evidence="1">
    <location>
        <begin position="1"/>
        <end position="25"/>
    </location>
</feature>
<evidence type="ECO:0000313" key="3">
    <source>
        <dbReference type="Proteomes" id="UP000182584"/>
    </source>
</evidence>
<dbReference type="RefSeq" id="WP_143063960.1">
    <property type="nucleotide sequence ID" value="NZ_FOGJ01000001.1"/>
</dbReference>
<evidence type="ECO:0000256" key="1">
    <source>
        <dbReference type="SAM" id="SignalP"/>
    </source>
</evidence>
<proteinExistence type="predicted"/>
<organism evidence="2 3">
    <name type="scientific">Butyrivibrio fibrisolvens</name>
    <dbReference type="NCBI Taxonomy" id="831"/>
    <lineage>
        <taxon>Bacteria</taxon>
        <taxon>Bacillati</taxon>
        <taxon>Bacillota</taxon>
        <taxon>Clostridia</taxon>
        <taxon>Lachnospirales</taxon>
        <taxon>Lachnospiraceae</taxon>
        <taxon>Butyrivibrio</taxon>
    </lineage>
</organism>
<keyword evidence="1" id="KW-0732">Signal</keyword>
<dbReference type="AlphaFoldDB" id="A0A1H9KDU0"/>
<sequence>MLKNKLLKTFTALSAAAMIVTGAGAATTITTFAAEFDPTYYATTYPDVAAACGTDAQALLNHYLTYGQKEGRKPSATAAAGEAVTSVKTTSTTATPAATTTYHDYAAGQLSTLRAASGLGAVTHDKNLDSMATNIMNTYMAGGDVNAITNTMNALFAQYGLNYTIGGFTCLQLPAAYAKGLTYEELAPVMMQVAYPRSTDVLGHNRVTALGCHIASDAAGNVYFVFVVAGN</sequence>
<feature type="chain" id="PRO_5010231265" description="SCP domain-containing protein" evidence="1">
    <location>
        <begin position="26"/>
        <end position="231"/>
    </location>
</feature>
<evidence type="ECO:0008006" key="4">
    <source>
        <dbReference type="Google" id="ProtNLM"/>
    </source>
</evidence>
<name>A0A1H9KDU0_BUTFI</name>